<keyword evidence="1" id="KW-0472">Membrane</keyword>
<dbReference type="AlphaFoldDB" id="A0A8S1BNG4"/>
<keyword evidence="3" id="KW-1185">Reference proteome</keyword>
<evidence type="ECO:0000313" key="3">
    <source>
        <dbReference type="Proteomes" id="UP000494106"/>
    </source>
</evidence>
<evidence type="ECO:0000256" key="1">
    <source>
        <dbReference type="SAM" id="Phobius"/>
    </source>
</evidence>
<dbReference type="OrthoDB" id="7252058at2759"/>
<feature type="transmembrane region" description="Helical" evidence="1">
    <location>
        <begin position="46"/>
        <end position="70"/>
    </location>
</feature>
<sequence length="76" mass="8486">MLMKYSRQLLRATVLPKVAFNSKLSQTGSAIPFPAFNVNIDLKERVLLGAFMITLWVAPIAFSTTQLGVWKPEFTA</sequence>
<keyword evidence="1" id="KW-1133">Transmembrane helix</keyword>
<gene>
    <name evidence="2" type="ORF">APLA_LOCUS16585</name>
</gene>
<comment type="caution">
    <text evidence="2">The sequence shown here is derived from an EMBL/GenBank/DDBJ whole genome shotgun (WGS) entry which is preliminary data.</text>
</comment>
<dbReference type="Proteomes" id="UP000494106">
    <property type="component" value="Unassembled WGS sequence"/>
</dbReference>
<accession>A0A8S1BNG4</accession>
<reference evidence="2 3" key="1">
    <citation type="submission" date="2020-04" db="EMBL/GenBank/DDBJ databases">
        <authorList>
            <person name="Wallbank WR R."/>
            <person name="Pardo Diaz C."/>
            <person name="Kozak K."/>
            <person name="Martin S."/>
            <person name="Jiggins C."/>
            <person name="Moest M."/>
            <person name="Warren A I."/>
            <person name="Byers J.R.P. K."/>
            <person name="Montejo-Kovacevich G."/>
            <person name="Yen C E."/>
        </authorList>
    </citation>
    <scope>NUCLEOTIDE SEQUENCE [LARGE SCALE GENOMIC DNA]</scope>
</reference>
<name>A0A8S1BNG4_ARCPL</name>
<protein>
    <submittedName>
        <fullName evidence="2">Uncharacterized protein</fullName>
    </submittedName>
</protein>
<evidence type="ECO:0000313" key="2">
    <source>
        <dbReference type="EMBL" id="CAB3258554.1"/>
    </source>
</evidence>
<organism evidence="2 3">
    <name type="scientific">Arctia plantaginis</name>
    <name type="common">Wood tiger moth</name>
    <name type="synonym">Phalaena plantaginis</name>
    <dbReference type="NCBI Taxonomy" id="874455"/>
    <lineage>
        <taxon>Eukaryota</taxon>
        <taxon>Metazoa</taxon>
        <taxon>Ecdysozoa</taxon>
        <taxon>Arthropoda</taxon>
        <taxon>Hexapoda</taxon>
        <taxon>Insecta</taxon>
        <taxon>Pterygota</taxon>
        <taxon>Neoptera</taxon>
        <taxon>Endopterygota</taxon>
        <taxon>Lepidoptera</taxon>
        <taxon>Glossata</taxon>
        <taxon>Ditrysia</taxon>
        <taxon>Noctuoidea</taxon>
        <taxon>Erebidae</taxon>
        <taxon>Arctiinae</taxon>
        <taxon>Arctia</taxon>
    </lineage>
</organism>
<proteinExistence type="predicted"/>
<keyword evidence="1" id="KW-0812">Transmembrane</keyword>
<dbReference type="EMBL" id="CADEBC010000598">
    <property type="protein sequence ID" value="CAB3258554.1"/>
    <property type="molecule type" value="Genomic_DNA"/>
</dbReference>